<evidence type="ECO:0000256" key="5">
    <source>
        <dbReference type="ARBA" id="ARBA00022801"/>
    </source>
</evidence>
<comment type="cofactor">
    <cofactor evidence="1">
        <name>Ca(2+)</name>
        <dbReference type="ChEBI" id="CHEBI:29108"/>
    </cofactor>
</comment>
<evidence type="ECO:0000259" key="8">
    <source>
        <dbReference type="Pfam" id="PF00884"/>
    </source>
</evidence>
<dbReference type="EMBL" id="JAEHFY010000021">
    <property type="protein sequence ID" value="MBK0384048.1"/>
    <property type="molecule type" value="Genomic_DNA"/>
</dbReference>
<dbReference type="RefSeq" id="WP_200587397.1">
    <property type="nucleotide sequence ID" value="NZ_JAEHFY010000021.1"/>
</dbReference>
<comment type="similarity">
    <text evidence="2">Belongs to the sulfatase family.</text>
</comment>
<feature type="chain" id="PRO_5045682513" evidence="7">
    <location>
        <begin position="20"/>
        <end position="473"/>
    </location>
</feature>
<keyword evidence="5" id="KW-0378">Hydrolase</keyword>
<evidence type="ECO:0000313" key="10">
    <source>
        <dbReference type="Proteomes" id="UP000660024"/>
    </source>
</evidence>
<dbReference type="Proteomes" id="UP000660024">
    <property type="component" value="Unassembled WGS sequence"/>
</dbReference>
<evidence type="ECO:0000256" key="7">
    <source>
        <dbReference type="SAM" id="SignalP"/>
    </source>
</evidence>
<dbReference type="Pfam" id="PF00884">
    <property type="entry name" value="Sulfatase"/>
    <property type="match status" value="1"/>
</dbReference>
<dbReference type="PANTHER" id="PTHR42693:SF42">
    <property type="entry name" value="ARYLSULFATASE G"/>
    <property type="match status" value="1"/>
</dbReference>
<evidence type="ECO:0000256" key="4">
    <source>
        <dbReference type="ARBA" id="ARBA00022729"/>
    </source>
</evidence>
<evidence type="ECO:0000256" key="6">
    <source>
        <dbReference type="ARBA" id="ARBA00022837"/>
    </source>
</evidence>
<organism evidence="9 10">
    <name type="scientific">Pedobacter segetis</name>
    <dbReference type="NCBI Taxonomy" id="2793069"/>
    <lineage>
        <taxon>Bacteria</taxon>
        <taxon>Pseudomonadati</taxon>
        <taxon>Bacteroidota</taxon>
        <taxon>Sphingobacteriia</taxon>
        <taxon>Sphingobacteriales</taxon>
        <taxon>Sphingobacteriaceae</taxon>
        <taxon>Pedobacter</taxon>
    </lineage>
</organism>
<evidence type="ECO:0000256" key="3">
    <source>
        <dbReference type="ARBA" id="ARBA00022723"/>
    </source>
</evidence>
<accession>A0ABS1BMC1</accession>
<keyword evidence="4 7" id="KW-0732">Signal</keyword>
<comment type="caution">
    <text evidence="9">The sequence shown here is derived from an EMBL/GenBank/DDBJ whole genome shotgun (WGS) entry which is preliminary data.</text>
</comment>
<dbReference type="Gene3D" id="3.30.1120.10">
    <property type="match status" value="1"/>
</dbReference>
<evidence type="ECO:0000256" key="1">
    <source>
        <dbReference type="ARBA" id="ARBA00001913"/>
    </source>
</evidence>
<keyword evidence="3" id="KW-0479">Metal-binding</keyword>
<evidence type="ECO:0000313" key="9">
    <source>
        <dbReference type="EMBL" id="MBK0384048.1"/>
    </source>
</evidence>
<dbReference type="InterPro" id="IPR000917">
    <property type="entry name" value="Sulfatase_N"/>
</dbReference>
<protein>
    <submittedName>
        <fullName evidence="9">Sulfatase</fullName>
    </submittedName>
</protein>
<keyword evidence="10" id="KW-1185">Reference proteome</keyword>
<keyword evidence="6" id="KW-0106">Calcium</keyword>
<gene>
    <name evidence="9" type="ORF">I5M32_13850</name>
</gene>
<dbReference type="PANTHER" id="PTHR42693">
    <property type="entry name" value="ARYLSULFATASE FAMILY MEMBER"/>
    <property type="match status" value="1"/>
</dbReference>
<reference evidence="9 10" key="1">
    <citation type="submission" date="2020-12" db="EMBL/GenBank/DDBJ databases">
        <title>Bacterial novel species Pedobacter sp. SD-b isolated from soil.</title>
        <authorList>
            <person name="Jung H.-Y."/>
        </authorList>
    </citation>
    <scope>NUCLEOTIDE SEQUENCE [LARGE SCALE GENOMIC DNA]</scope>
    <source>
        <strain evidence="9 10">SD-b</strain>
    </source>
</reference>
<dbReference type="Gene3D" id="3.40.720.10">
    <property type="entry name" value="Alkaline Phosphatase, subunit A"/>
    <property type="match status" value="1"/>
</dbReference>
<feature type="domain" description="Sulfatase N-terminal" evidence="8">
    <location>
        <begin position="24"/>
        <end position="328"/>
    </location>
</feature>
<proteinExistence type="inferred from homology"/>
<evidence type="ECO:0000256" key="2">
    <source>
        <dbReference type="ARBA" id="ARBA00008779"/>
    </source>
</evidence>
<dbReference type="CDD" id="cd16144">
    <property type="entry name" value="ARS_like"/>
    <property type="match status" value="1"/>
</dbReference>
<dbReference type="InterPro" id="IPR017850">
    <property type="entry name" value="Alkaline_phosphatase_core_sf"/>
</dbReference>
<feature type="signal peptide" evidence="7">
    <location>
        <begin position="1"/>
        <end position="19"/>
    </location>
</feature>
<name>A0ABS1BMC1_9SPHI</name>
<sequence>MKKIIIVLMVFFSATAVGAQTKKPNIVVIFADDLGYKDCGYTGSSFIETPNIDALAKAGMVFNNAYAGAGNCAPSRACLISGLYTPRHGVFAVGSTSRGPVKEMKVVPVDNTKSLAPSFVTVAEALKDEGYQTAIFGKWHLGTTAQTSPLAQGFDVYIDARKSNPNKKWNIPDDPKGMFTLTTEAINYMKAHKDDDKPFFAYLAHHAIHSIQEARPATLEKYKAKGLDKNKALYAACTSDFDETVGTVIKFLKQSGLDKNTLVIFSSDNGAINESPQEPLRGNKGCYYEGGIREPFIAYWPDKIKAGTLNSTPIINLDFYPTFLALADAKPKKLDGENLLPLFMGKSETTTRKAIFWHFPGYLNKPVIRGRDDIFRSRPVSVIRKGDWKLMLYYEEWINNGGIKNIAHNNAVELYNLKDDIGERDNLANKNPKMRDELLKDLLAWLKHTKAPLPTKITATNKPVQGSINDNEE</sequence>
<dbReference type="SUPFAM" id="SSF53649">
    <property type="entry name" value="Alkaline phosphatase-like"/>
    <property type="match status" value="1"/>
</dbReference>
<dbReference type="InterPro" id="IPR050738">
    <property type="entry name" value="Sulfatase"/>
</dbReference>